<sequence>MRSSTGDDDSPAAGRPRSPCSAMNNSVLLSQLRQPEPQDAAPFTPISIVRTATKKPDALPIISAIVVIFVLLAVFIIVIVHYGPQLRTVQITLQHEPMPQDLDDGVHLTDWKKLGSQKKPPAQPCPRDLLGVDVPGVSCQCSCKHHLPCGSTEPNVIEITYL</sequence>
<gene>
    <name evidence="3" type="ORF">AV530_017894</name>
</gene>
<feature type="region of interest" description="Disordered" evidence="1">
    <location>
        <begin position="1"/>
        <end position="25"/>
    </location>
</feature>
<dbReference type="PANTHER" id="PTHR37873:SF1">
    <property type="entry name" value="SMALL INTEGRAL MEMBRANE PROTEIN 33"/>
    <property type="match status" value="1"/>
</dbReference>
<dbReference type="PANTHER" id="PTHR37873">
    <property type="entry name" value="SMALL INTEGRAL MEMBRANE PROTEIN 33"/>
    <property type="match status" value="1"/>
</dbReference>
<keyword evidence="2" id="KW-0812">Transmembrane</keyword>
<dbReference type="Proteomes" id="UP000190648">
    <property type="component" value="Unassembled WGS sequence"/>
</dbReference>
<accession>A0A1V4JXK9</accession>
<evidence type="ECO:0000256" key="1">
    <source>
        <dbReference type="SAM" id="MobiDB-lite"/>
    </source>
</evidence>
<keyword evidence="2" id="KW-1133">Transmembrane helix</keyword>
<organism evidence="3 4">
    <name type="scientific">Patagioenas fasciata monilis</name>
    <dbReference type="NCBI Taxonomy" id="372326"/>
    <lineage>
        <taxon>Eukaryota</taxon>
        <taxon>Metazoa</taxon>
        <taxon>Chordata</taxon>
        <taxon>Craniata</taxon>
        <taxon>Vertebrata</taxon>
        <taxon>Euteleostomi</taxon>
        <taxon>Archelosauria</taxon>
        <taxon>Archosauria</taxon>
        <taxon>Dinosauria</taxon>
        <taxon>Saurischia</taxon>
        <taxon>Theropoda</taxon>
        <taxon>Coelurosauria</taxon>
        <taxon>Aves</taxon>
        <taxon>Neognathae</taxon>
        <taxon>Neoaves</taxon>
        <taxon>Columbimorphae</taxon>
        <taxon>Columbiformes</taxon>
        <taxon>Columbidae</taxon>
        <taxon>Patagioenas</taxon>
    </lineage>
</organism>
<dbReference type="InterPro" id="IPR039954">
    <property type="entry name" value="DUF5527"/>
</dbReference>
<feature type="transmembrane region" description="Helical" evidence="2">
    <location>
        <begin position="58"/>
        <end position="82"/>
    </location>
</feature>
<evidence type="ECO:0008006" key="5">
    <source>
        <dbReference type="Google" id="ProtNLM"/>
    </source>
</evidence>
<proteinExistence type="predicted"/>
<keyword evidence="4" id="KW-1185">Reference proteome</keyword>
<dbReference type="InterPro" id="IPR038803">
    <property type="entry name" value="SMIM33"/>
</dbReference>
<keyword evidence="2" id="KW-0472">Membrane</keyword>
<protein>
    <recommendedName>
        <fullName evidence="5">Small integral membrane protein 33</fullName>
    </recommendedName>
</protein>
<name>A0A1V4JXK9_PATFA</name>
<comment type="caution">
    <text evidence="3">The sequence shown here is derived from an EMBL/GenBank/DDBJ whole genome shotgun (WGS) entry which is preliminary data.</text>
</comment>
<dbReference type="AlphaFoldDB" id="A0A1V4JXK9"/>
<evidence type="ECO:0000256" key="2">
    <source>
        <dbReference type="SAM" id="Phobius"/>
    </source>
</evidence>
<dbReference type="EMBL" id="LSYS01005697">
    <property type="protein sequence ID" value="OPJ76377.1"/>
    <property type="molecule type" value="Genomic_DNA"/>
</dbReference>
<reference evidence="3 4" key="1">
    <citation type="submission" date="2016-02" db="EMBL/GenBank/DDBJ databases">
        <title>Band-tailed pigeon sequencing and assembly.</title>
        <authorList>
            <person name="Soares A.E."/>
            <person name="Novak B.J."/>
            <person name="Rice E.S."/>
            <person name="O'Connell B."/>
            <person name="Chang D."/>
            <person name="Weber S."/>
            <person name="Shapiro B."/>
        </authorList>
    </citation>
    <scope>NUCLEOTIDE SEQUENCE [LARGE SCALE GENOMIC DNA]</scope>
    <source>
        <strain evidence="3">BTP2013</strain>
        <tissue evidence="3">Blood</tissue>
    </source>
</reference>
<evidence type="ECO:0000313" key="4">
    <source>
        <dbReference type="Proteomes" id="UP000190648"/>
    </source>
</evidence>
<feature type="compositionally biased region" description="Acidic residues" evidence="1">
    <location>
        <begin position="1"/>
        <end position="10"/>
    </location>
</feature>
<dbReference type="OrthoDB" id="9449854at2759"/>
<dbReference type="Pfam" id="PF17665">
    <property type="entry name" value="DUF5527"/>
    <property type="match status" value="1"/>
</dbReference>
<evidence type="ECO:0000313" key="3">
    <source>
        <dbReference type="EMBL" id="OPJ76377.1"/>
    </source>
</evidence>